<dbReference type="SMART" id="SM00028">
    <property type="entry name" value="TPR"/>
    <property type="match status" value="11"/>
</dbReference>
<evidence type="ECO:0008006" key="8">
    <source>
        <dbReference type="Google" id="ProtNLM"/>
    </source>
</evidence>
<evidence type="ECO:0000256" key="1">
    <source>
        <dbReference type="ARBA" id="ARBA00004496"/>
    </source>
</evidence>
<evidence type="ECO:0000313" key="6">
    <source>
        <dbReference type="EMBL" id="RMX39024.1"/>
    </source>
</evidence>
<dbReference type="Pfam" id="PF13176">
    <property type="entry name" value="TPR_7"/>
    <property type="match status" value="1"/>
</dbReference>
<dbReference type="Proteomes" id="UP000275408">
    <property type="component" value="Unassembled WGS sequence"/>
</dbReference>
<comment type="caution">
    <text evidence="6">The sequence shown here is derived from an EMBL/GenBank/DDBJ whole genome shotgun (WGS) entry which is preliminary data.</text>
</comment>
<evidence type="ECO:0000313" key="7">
    <source>
        <dbReference type="Proteomes" id="UP000275408"/>
    </source>
</evidence>
<organism evidence="6 7">
    <name type="scientific">Pocillopora damicornis</name>
    <name type="common">Cauliflower coral</name>
    <name type="synonym">Millepora damicornis</name>
    <dbReference type="NCBI Taxonomy" id="46731"/>
    <lineage>
        <taxon>Eukaryota</taxon>
        <taxon>Metazoa</taxon>
        <taxon>Cnidaria</taxon>
        <taxon>Anthozoa</taxon>
        <taxon>Hexacorallia</taxon>
        <taxon>Scleractinia</taxon>
        <taxon>Astrocoeniina</taxon>
        <taxon>Pocilloporidae</taxon>
        <taxon>Pocillopora</taxon>
    </lineage>
</organism>
<dbReference type="SUPFAM" id="SSF48452">
    <property type="entry name" value="TPR-like"/>
    <property type="match status" value="3"/>
</dbReference>
<keyword evidence="2" id="KW-0963">Cytoplasm</keyword>
<dbReference type="PANTHER" id="PTHR45954">
    <property type="entry name" value="LD33695P"/>
    <property type="match status" value="1"/>
</dbReference>
<feature type="region of interest" description="Disordered" evidence="5">
    <location>
        <begin position="619"/>
        <end position="638"/>
    </location>
</feature>
<dbReference type="Pfam" id="PF13424">
    <property type="entry name" value="TPR_12"/>
    <property type="match status" value="2"/>
</dbReference>
<protein>
    <recommendedName>
        <fullName evidence="8">MalT-like TPR region domain-containing protein</fullName>
    </recommendedName>
</protein>
<keyword evidence="3" id="KW-0677">Repeat</keyword>
<dbReference type="PANTHER" id="PTHR45954:SF1">
    <property type="entry name" value="LD33695P"/>
    <property type="match status" value="1"/>
</dbReference>
<feature type="region of interest" description="Disordered" evidence="5">
    <location>
        <begin position="1"/>
        <end position="32"/>
    </location>
</feature>
<accession>A0A3M6TCP7</accession>
<reference evidence="6 7" key="1">
    <citation type="journal article" date="2018" name="Sci. Rep.">
        <title>Comparative analysis of the Pocillopora damicornis genome highlights role of immune system in coral evolution.</title>
        <authorList>
            <person name="Cunning R."/>
            <person name="Bay R.A."/>
            <person name="Gillette P."/>
            <person name="Baker A.C."/>
            <person name="Traylor-Knowles N."/>
        </authorList>
    </citation>
    <scope>NUCLEOTIDE SEQUENCE [LARGE SCALE GENOMIC DNA]</scope>
    <source>
        <strain evidence="6">RSMAS</strain>
        <tissue evidence="6">Whole animal</tissue>
    </source>
</reference>
<dbReference type="Gene3D" id="1.25.40.10">
    <property type="entry name" value="Tetratricopeptide repeat domain"/>
    <property type="match status" value="5"/>
</dbReference>
<name>A0A3M6TCP7_POCDA</name>
<keyword evidence="7" id="KW-1185">Reference proteome</keyword>
<evidence type="ECO:0000256" key="3">
    <source>
        <dbReference type="ARBA" id="ARBA00022737"/>
    </source>
</evidence>
<evidence type="ECO:0000256" key="5">
    <source>
        <dbReference type="SAM" id="MobiDB-lite"/>
    </source>
</evidence>
<dbReference type="InterPro" id="IPR011990">
    <property type="entry name" value="TPR-like_helical_dom_sf"/>
</dbReference>
<evidence type="ECO:0000256" key="4">
    <source>
        <dbReference type="PROSITE-ProRule" id="PRU00339"/>
    </source>
</evidence>
<keyword evidence="4" id="KW-0802">TPR repeat</keyword>
<dbReference type="AlphaFoldDB" id="A0A3M6TCP7"/>
<dbReference type="GO" id="GO:0000132">
    <property type="term" value="P:establishment of mitotic spindle orientation"/>
    <property type="evidence" value="ECO:0007669"/>
    <property type="project" value="TreeGrafter"/>
</dbReference>
<dbReference type="InterPro" id="IPR019734">
    <property type="entry name" value="TPR_rpt"/>
</dbReference>
<dbReference type="GO" id="GO:0005092">
    <property type="term" value="F:GDP-dissociation inhibitor activity"/>
    <property type="evidence" value="ECO:0007669"/>
    <property type="project" value="TreeGrafter"/>
</dbReference>
<dbReference type="OrthoDB" id="5986649at2759"/>
<gene>
    <name evidence="6" type="ORF">pdam_00021493</name>
</gene>
<dbReference type="PROSITE" id="PS50005">
    <property type="entry name" value="TPR"/>
    <property type="match status" value="1"/>
</dbReference>
<dbReference type="EMBL" id="RCHS01003889">
    <property type="protein sequence ID" value="RMX39024.1"/>
    <property type="molecule type" value="Genomic_DNA"/>
</dbReference>
<evidence type="ECO:0000256" key="2">
    <source>
        <dbReference type="ARBA" id="ARBA00022490"/>
    </source>
</evidence>
<dbReference type="GO" id="GO:0001965">
    <property type="term" value="F:G-protein alpha-subunit binding"/>
    <property type="evidence" value="ECO:0007669"/>
    <property type="project" value="TreeGrafter"/>
</dbReference>
<dbReference type="GO" id="GO:0005938">
    <property type="term" value="C:cell cortex"/>
    <property type="evidence" value="ECO:0007669"/>
    <property type="project" value="TreeGrafter"/>
</dbReference>
<feature type="compositionally biased region" description="Low complexity" evidence="5">
    <location>
        <begin position="624"/>
        <end position="635"/>
    </location>
</feature>
<feature type="repeat" description="TPR" evidence="4">
    <location>
        <begin position="420"/>
        <end position="453"/>
    </location>
</feature>
<comment type="subcellular location">
    <subcellularLocation>
        <location evidence="1">Cytoplasm</location>
    </subcellularLocation>
</comment>
<dbReference type="InterPro" id="IPR052386">
    <property type="entry name" value="GPSM"/>
</dbReference>
<proteinExistence type="predicted"/>
<sequence>MTESNLPRTGEELEVKNEFPATATEESQVTSSDAELDAYNDPLRGIAKACLEEGNKEYRQGEANNAINSYTEGLQVNCKDKRLNAKLYSNRATAHFRLGNYVECLDDATVAVQLEPTLNKAIKKGEFFRRKSSTFYSRQKRIVWFVAEIVKVCLEKGNKEYRQGEANNAINSYTEGLQVNCKDKWLNAKLYSNRATAHFRLGNDFISNYVECLDDATVAVELEPSLIKAIKKATEESQVTSSDAELDVDDDLLREIAKVSLEKGNREYRQEEANNAINFYTEGLRVNCKDKRMNAKLYSNRATAHFRLANYVECLDDATVAVQLEPTLIKAIKKGARACVELCLYKEGRSWLQMGLAIENDNKRLLQLLRTTNAELILIANSSSYLGNAYQELGKFKTTIKYHQRQLEIAKLVGDKTEEGRNYCNLGNTYQNLGQFKTAIQYHQRHLEVAKEVGDKAGEGISYGSLGNAYQGLGQFKTAIQYHQRHQEIAKEVGDKAGEGISYGNLSNAYNSLGQFKTAIQYHQRHLEIAKEVGDKAEEGISYGSLGNAYQGLGQFETAIQYHQRHQDIAKEVGDKAGEGIRAEACVELCRYKEARSWLYMGLAECIVELESVLEAQESKGKSQKSPSVVQPVSPENARTSQGHMTLMVLYGCCELSLTIISVAEISITDSLSGLVSHVFSNL</sequence>